<dbReference type="AlphaFoldDB" id="A0A1Q2CRX3"/>
<feature type="compositionally biased region" description="Pro residues" evidence="3">
    <location>
        <begin position="681"/>
        <end position="699"/>
    </location>
</feature>
<keyword evidence="2" id="KW-0547">Nucleotide-binding</keyword>
<dbReference type="KEGG" id="tes:BW730_15865"/>
<dbReference type="GO" id="GO:0030288">
    <property type="term" value="C:outer membrane-bounded periplasmic space"/>
    <property type="evidence" value="ECO:0007669"/>
    <property type="project" value="TreeGrafter"/>
</dbReference>
<dbReference type="GO" id="GO:0008768">
    <property type="term" value="F:UDP-sugar diphosphatase activity"/>
    <property type="evidence" value="ECO:0007669"/>
    <property type="project" value="TreeGrafter"/>
</dbReference>
<feature type="domain" description="Calcineurin-like phosphoesterase" evidence="4">
    <location>
        <begin position="76"/>
        <end position="281"/>
    </location>
</feature>
<organism evidence="6 7">
    <name type="scientific">Tessaracoccus aquimaris</name>
    <dbReference type="NCBI Taxonomy" id="1332264"/>
    <lineage>
        <taxon>Bacteria</taxon>
        <taxon>Bacillati</taxon>
        <taxon>Actinomycetota</taxon>
        <taxon>Actinomycetes</taxon>
        <taxon>Propionibacteriales</taxon>
        <taxon>Propionibacteriaceae</taxon>
        <taxon>Tessaracoccus</taxon>
    </lineage>
</organism>
<dbReference type="Gene3D" id="3.90.780.10">
    <property type="entry name" value="5'-Nucleotidase, C-terminal domain"/>
    <property type="match status" value="1"/>
</dbReference>
<dbReference type="InterPro" id="IPR008334">
    <property type="entry name" value="5'-Nucleotdase_C"/>
</dbReference>
<evidence type="ECO:0000259" key="5">
    <source>
        <dbReference type="Pfam" id="PF02872"/>
    </source>
</evidence>
<feature type="signal peptide" evidence="2">
    <location>
        <begin position="1"/>
        <end position="33"/>
    </location>
</feature>
<dbReference type="Pfam" id="PF02872">
    <property type="entry name" value="5_nucleotid_C"/>
    <property type="match status" value="1"/>
</dbReference>
<keyword evidence="1 2" id="KW-0732">Signal</keyword>
<comment type="similarity">
    <text evidence="2">Belongs to the 5'-nucleotidase family.</text>
</comment>
<dbReference type="GO" id="GO:0008253">
    <property type="term" value="F:5'-nucleotidase activity"/>
    <property type="evidence" value="ECO:0007669"/>
    <property type="project" value="TreeGrafter"/>
</dbReference>
<dbReference type="InterPro" id="IPR029052">
    <property type="entry name" value="Metallo-depent_PP-like"/>
</dbReference>
<keyword evidence="2" id="KW-0378">Hydrolase</keyword>
<sequence length="699" mass="73358">MITMTKRTTATFAASALVASGLTFASFAPTATADVKECVAADDTITVFGFNDFHGRVFNDLAKLDDPSGYLAGRLFTPVEQARAAQGEDHVLLLSSGDNIGASTFVSMMADDNPTLDIMNAAGLEASTVGNHEFDKGWSDLAGHVAGKATGFSYLGANVYTKGTTTVPAPLKSYDIITKAGVDIAIVGAVTGDVPSLVSPGGITDLTFGDPVEAVNRVTAELLDGDPANGEADIVLASFHEGAANSKLTAAENAASSTAFDDIYRKVDKRVSAIFNGHTHQLYSWDDVNGRPLLQAKSYADNLAQLDLEVDTTAKALCSATGSTIKAAAASDESFPRIKQINEIAAAAYTVAMEKGQRVIGDATEAISTPLEGNADTRFVESPMSNMVAQMFKETLGADDDTFIGVQNPGGTRDSFDKGDITFREAALTLPFANSLFTTQITGAQFKTVLEQQWQRDPEGQVPSRPFLALGLSDNVSYTYDESLPEGSRITSIMLNGQPIDPAGTYTIGSGSFLISGGDNFVELAKGKNTADTGRTDLETWVAWVEDNSPHSPDYTMRGVSTKAPAGPLVVGGPALTFTFGQALKDGVAPQTLDMLLAPEGAKVSPQLFNSTIEAYLGSTLIGTGKVTDGAGTVSVQLPAGFALPASKARVASETQMLRFVVKESGTEIWWPMKVQDKAPTPTPTPKPPTKPGPPSTGV</sequence>
<feature type="domain" description="5'-Nucleotidase C-terminal" evidence="5">
    <location>
        <begin position="375"/>
        <end position="521"/>
    </location>
</feature>
<dbReference type="PANTHER" id="PTHR11575">
    <property type="entry name" value="5'-NUCLEOTIDASE-RELATED"/>
    <property type="match status" value="1"/>
</dbReference>
<proteinExistence type="inferred from homology"/>
<dbReference type="GO" id="GO:0009166">
    <property type="term" value="P:nucleotide catabolic process"/>
    <property type="evidence" value="ECO:0007669"/>
    <property type="project" value="InterPro"/>
</dbReference>
<dbReference type="EMBL" id="CP019606">
    <property type="protein sequence ID" value="AQP48760.1"/>
    <property type="molecule type" value="Genomic_DNA"/>
</dbReference>
<dbReference type="InterPro" id="IPR036907">
    <property type="entry name" value="5'-Nucleotdase_C_sf"/>
</dbReference>
<name>A0A1Q2CRX3_9ACTN</name>
<evidence type="ECO:0000256" key="1">
    <source>
        <dbReference type="ARBA" id="ARBA00022729"/>
    </source>
</evidence>
<dbReference type="Proteomes" id="UP000188145">
    <property type="component" value="Chromosome"/>
</dbReference>
<protein>
    <recommendedName>
        <fullName evidence="8">Bifunctional metallophosphatase/5'-nucleotidase</fullName>
    </recommendedName>
</protein>
<accession>A0A1Q2CRX3</accession>
<evidence type="ECO:0008006" key="8">
    <source>
        <dbReference type="Google" id="ProtNLM"/>
    </source>
</evidence>
<gene>
    <name evidence="6" type="ORF">BW730_15865</name>
</gene>
<dbReference type="InterPro" id="IPR004843">
    <property type="entry name" value="Calcineurin-like_PHP"/>
</dbReference>
<dbReference type="GO" id="GO:0000166">
    <property type="term" value="F:nucleotide binding"/>
    <property type="evidence" value="ECO:0007669"/>
    <property type="project" value="UniProtKB-KW"/>
</dbReference>
<dbReference type="Pfam" id="PF00149">
    <property type="entry name" value="Metallophos"/>
    <property type="match status" value="1"/>
</dbReference>
<evidence type="ECO:0000256" key="3">
    <source>
        <dbReference type="SAM" id="MobiDB-lite"/>
    </source>
</evidence>
<dbReference type="STRING" id="1332264.BW730_15865"/>
<evidence type="ECO:0000259" key="4">
    <source>
        <dbReference type="Pfam" id="PF00149"/>
    </source>
</evidence>
<dbReference type="SUPFAM" id="SSF56300">
    <property type="entry name" value="Metallo-dependent phosphatases"/>
    <property type="match status" value="1"/>
</dbReference>
<dbReference type="InterPro" id="IPR006179">
    <property type="entry name" value="5_nucleotidase/apyrase"/>
</dbReference>
<evidence type="ECO:0000313" key="7">
    <source>
        <dbReference type="Proteomes" id="UP000188145"/>
    </source>
</evidence>
<dbReference type="PRINTS" id="PR01607">
    <property type="entry name" value="APYRASEFAMLY"/>
</dbReference>
<feature type="region of interest" description="Disordered" evidence="3">
    <location>
        <begin position="674"/>
        <end position="699"/>
    </location>
</feature>
<reference evidence="7" key="1">
    <citation type="submission" date="2017-02" db="EMBL/GenBank/DDBJ databases">
        <title>Tessaracoccus aquaemaris sp. nov., isolated from the intestine of a Korean rockfish, Sebastes schlegelii, in a marine aquaculture pond.</title>
        <authorList>
            <person name="Tak E.J."/>
            <person name="Bae J.-W."/>
        </authorList>
    </citation>
    <scope>NUCLEOTIDE SEQUENCE [LARGE SCALE GENOMIC DNA]</scope>
    <source>
        <strain evidence="7">NSG39</strain>
    </source>
</reference>
<evidence type="ECO:0000313" key="6">
    <source>
        <dbReference type="EMBL" id="AQP48760.1"/>
    </source>
</evidence>
<keyword evidence="7" id="KW-1185">Reference proteome</keyword>
<dbReference type="Gene3D" id="3.60.21.10">
    <property type="match status" value="1"/>
</dbReference>
<evidence type="ECO:0000256" key="2">
    <source>
        <dbReference type="RuleBase" id="RU362119"/>
    </source>
</evidence>
<feature type="chain" id="PRO_5010009000" description="Bifunctional metallophosphatase/5'-nucleotidase" evidence="2">
    <location>
        <begin position="34"/>
        <end position="699"/>
    </location>
</feature>
<dbReference type="PANTHER" id="PTHR11575:SF24">
    <property type="entry name" value="5'-NUCLEOTIDASE"/>
    <property type="match status" value="1"/>
</dbReference>
<dbReference type="SUPFAM" id="SSF55816">
    <property type="entry name" value="5'-nucleotidase (syn. UDP-sugar hydrolase), C-terminal domain"/>
    <property type="match status" value="1"/>
</dbReference>